<dbReference type="InterPro" id="IPR003344">
    <property type="entry name" value="Big_1_dom"/>
</dbReference>
<dbReference type="PROSITE" id="PS51257">
    <property type="entry name" value="PROKAR_LIPOPROTEIN"/>
    <property type="match status" value="1"/>
</dbReference>
<dbReference type="SUPFAM" id="SSF49373">
    <property type="entry name" value="Invasin/intimin cell-adhesion fragments"/>
    <property type="match status" value="6"/>
</dbReference>
<accession>A0A2A5JR49</accession>
<comment type="caution">
    <text evidence="5">The sequence shown here is derived from an EMBL/GenBank/DDBJ whole genome shotgun (WGS) entry which is preliminary data.</text>
</comment>
<protein>
    <recommendedName>
        <fullName evidence="4">Big-1 domain-containing protein</fullName>
    </recommendedName>
</protein>
<evidence type="ECO:0000313" key="6">
    <source>
        <dbReference type="Proteomes" id="UP000228621"/>
    </source>
</evidence>
<proteinExistence type="inferred from homology"/>
<feature type="region of interest" description="Disordered" evidence="2">
    <location>
        <begin position="1189"/>
        <end position="1211"/>
    </location>
</feature>
<evidence type="ECO:0000256" key="1">
    <source>
        <dbReference type="ARBA" id="ARBA00010116"/>
    </source>
</evidence>
<dbReference type="InterPro" id="IPR008964">
    <property type="entry name" value="Invasin/intimin_cell_adhesion"/>
</dbReference>
<comment type="similarity">
    <text evidence="1">Belongs to the intimin/invasin family.</text>
</comment>
<evidence type="ECO:0000256" key="3">
    <source>
        <dbReference type="SAM" id="SignalP"/>
    </source>
</evidence>
<sequence>MRYFSMIMLAFLLTACGGGGSIQKDTNNGGDTTDSFSLTLSFENKSGNLAPSQPLEAVATLTNNGTPVSGATITFETDAVSRINTSASVTVTTGDDGKARVTLEATETEGRGVLTASYSQENNTISRQLTFDSEGLIELGVSSSAGNNMLSKASPLQVNVVVREKGALIEGARVVFQIDQVATILPESGAVLTNAEGVATVTLYATGIAGAGQLTAVYESNGTVKTTEFNFTSAGDGGDDPSNPYMITMTSVNSDGAQSSELSRANPLTVSATLTLDGNPVEGARVVFQNDQVSTMDPESGAVLTNAQGVAEVTITATAVAGAGQITASFSDGGSATKTLNFTSAGDGVVTNPYEVSLTAVDLNGQASNSVGRNSPLLLTAELTFEGTPLVNERLQFQVDDYGTLEPASGSVLTDQQGRAQVTLQATELVGAGRVTVNYSESQGNASQHFNFISEGSTSELFIALTSKNEQGEDSRELSTGTPLVVSAVLTKDGTPQANKIITFESDEFANLIPSSGRVLTDAQGIAQITMQVTSLAGAGQLIARYAEAGESAAQILNFSSLGDDKDNEIVIETSIIVDCPAGWESTRDQAQLDPVNAGCRVVNQINSNDNADIFVKVTSNQSTDGVAASLIRAETTLGAIQPATGTAITDDFGIALLKLQPGNQGGAGRVTVTSLDYDNTQDSLNFAVGVSQLSVDIKNGLELDPNDPNTGYVPLQAGGSTVIVVTLTDQDNQPITSSLDVEFSSFCSNQTPALAELDESVSTSNGTAKSTYIAKGCQGEDTISVTVVNGSQTITRTTTIEVETAQAQAIQFLPEEQGFERFIALPPGEGGIPTQSVLSFKLLDEDNRSISGARVDFKLSDDQGVASLTQVSGNTNSSGIVRTTVKSGVVPGPLVVTACLIPQSVIDTQGNNVTCWPEIASKCQADPNSDPRCPTDGSSLYVIPLGEQVYSVSSQLILSSGVTDQDSFSLSAGVFNPNALYYDGETVNLTLRFGDQFNQFSADGVAATILAEAGAVGSIDSTDTYECRTDNASCTVVWRSQGDRPFYGYEWGNRIGDIDGNPATHEGVAPRLSASLATEAERQSNTNWNCDPYFGKPAPCIGGMFRQKNASSADSVAEALRRVVMGGRVSILAYVKGQESFRDEESTLDGDGNVVTARRNGQFDVGEYRPEFDLTEAFIDTNENGRFDKKDCDSNADPDPCSPLGSATGGHDDVWIDSNNNGLFDFDIDGDGNYEGDGLYNGLLCSEAALAAGECSRELVNVFRKMELVMSGDDTFVRFAVAANDCSSTTALTLETSGSTGWCDVSVVDFSDPTNRAPVEVYVYLSDEFGNYPPAGTEIAVSTTNGEIDGGSVSATVPSSNSDRPFAFSFTIKPETSPNDSTSGQISLRVTYPERGSEDAKVIVLEPKVRVLDAG</sequence>
<dbReference type="EMBL" id="NKHF01000043">
    <property type="protein sequence ID" value="PCK31847.1"/>
    <property type="molecule type" value="Genomic_DNA"/>
</dbReference>
<feature type="domain" description="Big-1" evidence="4">
    <location>
        <begin position="247"/>
        <end position="343"/>
    </location>
</feature>
<keyword evidence="6" id="KW-1185">Reference proteome</keyword>
<evidence type="ECO:0000256" key="2">
    <source>
        <dbReference type="SAM" id="MobiDB-lite"/>
    </source>
</evidence>
<dbReference type="SMART" id="SM00634">
    <property type="entry name" value="BID_1"/>
    <property type="match status" value="3"/>
</dbReference>
<dbReference type="Proteomes" id="UP000228621">
    <property type="component" value="Unassembled WGS sequence"/>
</dbReference>
<keyword evidence="3" id="KW-0732">Signal</keyword>
<dbReference type="PROSITE" id="PS51127">
    <property type="entry name" value="BIG1"/>
    <property type="match status" value="1"/>
</dbReference>
<organism evidence="5 6">
    <name type="scientific">Pseudoalteromonas piscicida</name>
    <dbReference type="NCBI Taxonomy" id="43662"/>
    <lineage>
        <taxon>Bacteria</taxon>
        <taxon>Pseudomonadati</taxon>
        <taxon>Pseudomonadota</taxon>
        <taxon>Gammaproteobacteria</taxon>
        <taxon>Alteromonadales</taxon>
        <taxon>Pseudoalteromonadaceae</taxon>
        <taxon>Pseudoalteromonas</taxon>
    </lineage>
</organism>
<gene>
    <name evidence="5" type="ORF">CEX98_10135</name>
</gene>
<dbReference type="InterPro" id="IPR013783">
    <property type="entry name" value="Ig-like_fold"/>
</dbReference>
<dbReference type="Gene3D" id="2.60.40.10">
    <property type="entry name" value="Immunoglobulins"/>
    <property type="match status" value="6"/>
</dbReference>
<evidence type="ECO:0000259" key="4">
    <source>
        <dbReference type="PROSITE" id="PS51127"/>
    </source>
</evidence>
<reference evidence="6" key="1">
    <citation type="journal article" date="2019" name="Genome Announc.">
        <title>Draft Genome Sequence of Pseudoalteromonas piscicida Strain 36Y ROTHPW, an Hypersaline Seawater Isolate from the South Coast of Sonora, Mexico.</title>
        <authorList>
            <person name="Sanchez-Diaz R."/>
            <person name="Molina-Garza Z.J."/>
            <person name="Cruz-Suarez L.E."/>
            <person name="Selvin J."/>
            <person name="Kiran G.S."/>
            <person name="Ibarra-Gamez J.C."/>
            <person name="Gomez-Gil B."/>
            <person name="Galaviz-Silva L."/>
        </authorList>
    </citation>
    <scope>NUCLEOTIDE SEQUENCE [LARGE SCALE GENOMIC DNA]</scope>
    <source>
        <strain evidence="6">36Y_RITHPW</strain>
    </source>
</reference>
<evidence type="ECO:0000313" key="5">
    <source>
        <dbReference type="EMBL" id="PCK31847.1"/>
    </source>
</evidence>
<feature type="signal peptide" evidence="3">
    <location>
        <begin position="1"/>
        <end position="20"/>
    </location>
</feature>
<dbReference type="RefSeq" id="WP_172439750.1">
    <property type="nucleotide sequence ID" value="NZ_NKHF01000043.1"/>
</dbReference>
<name>A0A2A5JR49_PSEO7</name>
<feature type="chain" id="PRO_5013309163" description="Big-1 domain-containing protein" evidence="3">
    <location>
        <begin position="21"/>
        <end position="1416"/>
    </location>
</feature>